<dbReference type="Proteomes" id="UP001515500">
    <property type="component" value="Chromosome 9"/>
</dbReference>
<evidence type="ECO:0000313" key="2">
    <source>
        <dbReference type="Proteomes" id="UP001515500"/>
    </source>
</evidence>
<accession>A0AB40BWD4</accession>
<dbReference type="PANTHER" id="PTHR35510">
    <property type="entry name" value="DBH-LIKE MONOOXYGENASE"/>
    <property type="match status" value="1"/>
</dbReference>
<name>A0AB40BWD4_DIOCR</name>
<reference evidence="3" key="1">
    <citation type="submission" date="2025-08" db="UniProtKB">
        <authorList>
            <consortium name="RefSeq"/>
        </authorList>
    </citation>
    <scope>IDENTIFICATION</scope>
</reference>
<feature type="compositionally biased region" description="Acidic residues" evidence="1">
    <location>
        <begin position="168"/>
        <end position="188"/>
    </location>
</feature>
<dbReference type="PANTHER" id="PTHR35510:SF1">
    <property type="entry name" value="DBH-LIKE MONOOXYGENASE"/>
    <property type="match status" value="1"/>
</dbReference>
<gene>
    <name evidence="3" type="primary">LOC120268388</name>
</gene>
<sequence length="228" mass="25285">MEGKRKYSEGIPDCPKRIRLLRSWLPSIIEEEEGLRMNADSQEAVSGKTETILAAPSNEDKELVLYEAVEEPLLQPSTNLSNISLIVSPELIASLKSRPFWPQNPYPTVVSGVQIGNTSYSDKTCGAIIPWMPSNALAIKPPITMSEESSKVQLPGSIVSPESRGEALEDPMETEEGEDATMEVEEDREQLASLDLDGKGLQQQWQQQQCMPPQLQQTTLPAILWSHQ</sequence>
<keyword evidence="2" id="KW-1185">Reference proteome</keyword>
<dbReference type="AlphaFoldDB" id="A0AB40BWD4"/>
<evidence type="ECO:0000313" key="3">
    <source>
        <dbReference type="RefSeq" id="XP_039131755.1"/>
    </source>
</evidence>
<evidence type="ECO:0000256" key="1">
    <source>
        <dbReference type="SAM" id="MobiDB-lite"/>
    </source>
</evidence>
<protein>
    <submittedName>
        <fullName evidence="3">Uncharacterized protein LOC120268388</fullName>
    </submittedName>
</protein>
<feature type="region of interest" description="Disordered" evidence="1">
    <location>
        <begin position="149"/>
        <end position="194"/>
    </location>
</feature>
<dbReference type="RefSeq" id="XP_039131755.1">
    <property type="nucleotide sequence ID" value="XM_039275821.1"/>
</dbReference>
<proteinExistence type="predicted"/>
<dbReference type="GeneID" id="120268388"/>
<organism evidence="2 3">
    <name type="scientific">Dioscorea cayennensis subsp. rotundata</name>
    <name type="common">White Guinea yam</name>
    <name type="synonym">Dioscorea rotundata</name>
    <dbReference type="NCBI Taxonomy" id="55577"/>
    <lineage>
        <taxon>Eukaryota</taxon>
        <taxon>Viridiplantae</taxon>
        <taxon>Streptophyta</taxon>
        <taxon>Embryophyta</taxon>
        <taxon>Tracheophyta</taxon>
        <taxon>Spermatophyta</taxon>
        <taxon>Magnoliopsida</taxon>
        <taxon>Liliopsida</taxon>
        <taxon>Dioscoreales</taxon>
        <taxon>Dioscoreaceae</taxon>
        <taxon>Dioscorea</taxon>
    </lineage>
</organism>